<dbReference type="WBParaSite" id="PDA_v2.g7026.t1">
    <property type="protein sequence ID" value="PDA_v2.g7026.t1"/>
    <property type="gene ID" value="PDA_v2.g7026"/>
</dbReference>
<feature type="compositionally biased region" description="Polar residues" evidence="1">
    <location>
        <begin position="129"/>
        <end position="148"/>
    </location>
</feature>
<keyword evidence="2" id="KW-1185">Reference proteome</keyword>
<dbReference type="Proteomes" id="UP000887578">
    <property type="component" value="Unplaced"/>
</dbReference>
<sequence>MTNGASDDYDRLVFDSADSSEVHNALKKKNDSGVTAPAILAVGTYPETIFWIAVDGVPLKVHGTFADALQSFMEVTWLFNLKYDPMVLSFVRFFEAAMGYSKSFTTKRQQLLHQLMELKDSTKNDQESNDSTSNGPSNAADSFQNDMS</sequence>
<proteinExistence type="predicted"/>
<accession>A0A914R6H1</accession>
<evidence type="ECO:0000313" key="3">
    <source>
        <dbReference type="WBParaSite" id="PDA_v2.g7026.t1"/>
    </source>
</evidence>
<name>A0A914R6H1_9BILA</name>
<evidence type="ECO:0000256" key="1">
    <source>
        <dbReference type="SAM" id="MobiDB-lite"/>
    </source>
</evidence>
<evidence type="ECO:0000313" key="2">
    <source>
        <dbReference type="Proteomes" id="UP000887578"/>
    </source>
</evidence>
<protein>
    <submittedName>
        <fullName evidence="3">Uncharacterized protein</fullName>
    </submittedName>
</protein>
<reference evidence="3" key="1">
    <citation type="submission" date="2022-11" db="UniProtKB">
        <authorList>
            <consortium name="WormBaseParasite"/>
        </authorList>
    </citation>
    <scope>IDENTIFICATION</scope>
</reference>
<feature type="region of interest" description="Disordered" evidence="1">
    <location>
        <begin position="119"/>
        <end position="148"/>
    </location>
</feature>
<dbReference type="AlphaFoldDB" id="A0A914R6H1"/>
<organism evidence="2 3">
    <name type="scientific">Panagrolaimus davidi</name>
    <dbReference type="NCBI Taxonomy" id="227884"/>
    <lineage>
        <taxon>Eukaryota</taxon>
        <taxon>Metazoa</taxon>
        <taxon>Ecdysozoa</taxon>
        <taxon>Nematoda</taxon>
        <taxon>Chromadorea</taxon>
        <taxon>Rhabditida</taxon>
        <taxon>Tylenchina</taxon>
        <taxon>Panagrolaimomorpha</taxon>
        <taxon>Panagrolaimoidea</taxon>
        <taxon>Panagrolaimidae</taxon>
        <taxon>Panagrolaimus</taxon>
    </lineage>
</organism>